<dbReference type="OrthoDB" id="9790031at2"/>
<keyword evidence="4" id="KW-1185">Reference proteome</keyword>
<evidence type="ECO:0000313" key="1">
    <source>
        <dbReference type="EMBL" id="CCI87410.1"/>
    </source>
</evidence>
<dbReference type="EC" id="3.1.3.-" evidence="1"/>
<dbReference type="RefSeq" id="WP_008473627.1">
    <property type="nucleotide sequence ID" value="NZ_AYZO01000025.1"/>
</dbReference>
<dbReference type="Proteomes" id="UP000051521">
    <property type="component" value="Unassembled WGS sequence"/>
</dbReference>
<dbReference type="SFLD" id="SFLDS00003">
    <property type="entry name" value="Haloacid_Dehalogenase"/>
    <property type="match status" value="1"/>
</dbReference>
<dbReference type="CDD" id="cd07516">
    <property type="entry name" value="HAD_Pase"/>
    <property type="match status" value="1"/>
</dbReference>
<dbReference type="GO" id="GO:0016791">
    <property type="term" value="F:phosphatase activity"/>
    <property type="evidence" value="ECO:0007669"/>
    <property type="project" value="UniProtKB-ARBA"/>
</dbReference>
<organism evidence="1 3">
    <name type="scientific">Lactobacillus gigeriorum DSM 23908 = CRBIP 24.85</name>
    <dbReference type="NCBI Taxonomy" id="1423751"/>
    <lineage>
        <taxon>Bacteria</taxon>
        <taxon>Bacillati</taxon>
        <taxon>Bacillota</taxon>
        <taxon>Bacilli</taxon>
        <taxon>Lactobacillales</taxon>
        <taxon>Lactobacillaceae</taxon>
        <taxon>Lactobacillus</taxon>
    </lineage>
</organism>
<dbReference type="EMBL" id="CAKC01000065">
    <property type="protein sequence ID" value="CCI87410.1"/>
    <property type="molecule type" value="Genomic_DNA"/>
</dbReference>
<proteinExistence type="predicted"/>
<dbReference type="Gene3D" id="3.30.1240.10">
    <property type="match status" value="1"/>
</dbReference>
<dbReference type="PANTHER" id="PTHR10000:SF8">
    <property type="entry name" value="HAD SUPERFAMILY HYDROLASE-LIKE, TYPE 3"/>
    <property type="match status" value="1"/>
</dbReference>
<dbReference type="InterPro" id="IPR000150">
    <property type="entry name" value="Cof"/>
</dbReference>
<dbReference type="GO" id="GO:0000287">
    <property type="term" value="F:magnesium ion binding"/>
    <property type="evidence" value="ECO:0007669"/>
    <property type="project" value="TreeGrafter"/>
</dbReference>
<dbReference type="Gene3D" id="3.40.50.1000">
    <property type="entry name" value="HAD superfamily/HAD-like"/>
    <property type="match status" value="1"/>
</dbReference>
<keyword evidence="1" id="KW-0378">Hydrolase</keyword>
<dbReference type="PATRIC" id="fig|1423751.3.peg.920"/>
<accession>I7K1D9</accession>
<gene>
    <name evidence="1" type="ORF">BN52_04660</name>
    <name evidence="2" type="ORF">FC38_GL000889</name>
</gene>
<evidence type="ECO:0000313" key="4">
    <source>
        <dbReference type="Proteomes" id="UP000051521"/>
    </source>
</evidence>
<name>I7K1D9_9LACO</name>
<evidence type="ECO:0000313" key="3">
    <source>
        <dbReference type="Proteomes" id="UP000009326"/>
    </source>
</evidence>
<dbReference type="NCBIfam" id="TIGR01484">
    <property type="entry name" value="HAD-SF-IIB"/>
    <property type="match status" value="1"/>
</dbReference>
<dbReference type="InterPro" id="IPR036412">
    <property type="entry name" value="HAD-like_sf"/>
</dbReference>
<dbReference type="InterPro" id="IPR006379">
    <property type="entry name" value="HAD-SF_hydro_IIB"/>
</dbReference>
<protein>
    <submittedName>
        <fullName evidence="1">Phosphatase YidA</fullName>
        <ecNumber evidence="1">3.1.3.-</ecNumber>
    </submittedName>
</protein>
<dbReference type="STRING" id="1423751.FC38_GL000889"/>
<dbReference type="PANTHER" id="PTHR10000">
    <property type="entry name" value="PHOSPHOSERINE PHOSPHATASE"/>
    <property type="match status" value="1"/>
</dbReference>
<dbReference type="GO" id="GO:0005829">
    <property type="term" value="C:cytosol"/>
    <property type="evidence" value="ECO:0007669"/>
    <property type="project" value="TreeGrafter"/>
</dbReference>
<dbReference type="AlphaFoldDB" id="I7K1D9"/>
<dbReference type="Proteomes" id="UP000009326">
    <property type="component" value="Unassembled WGS sequence"/>
</dbReference>
<dbReference type="Pfam" id="PF08282">
    <property type="entry name" value="Hydrolase_3"/>
    <property type="match status" value="1"/>
</dbReference>
<sequence length="268" mass="29395">MTIKLLAFDMDGTLLNSKGKILTSSKQALQAVLAQGIKVVLCSGRPFAGLTTYLDELGIHGDDQYVITLNGAISRTASGTVMTQDLVENKYYRQMTAFGIEHHVPFNIVDANSRIITADHDVDFMVYIQAHENTAPLYIRTPDEMPDTLQIAKGCFVGDQAKLDQVEPLVRAKFGDSLYVVRADKNFLELLNPHVNKGNGLRELYEKLNISADEVIAFGDQVNDIPMFEFAKTAVCMANGSDEAKAKATYLADSNDNDGISKALAKLL</sequence>
<reference evidence="2 4" key="2">
    <citation type="journal article" date="2015" name="Genome Announc.">
        <title>Expanding the biotechnology potential of lactobacilli through comparative genomics of 213 strains and associated genera.</title>
        <authorList>
            <person name="Sun Z."/>
            <person name="Harris H.M."/>
            <person name="McCann A."/>
            <person name="Guo C."/>
            <person name="Argimon S."/>
            <person name="Zhang W."/>
            <person name="Yang X."/>
            <person name="Jeffery I.B."/>
            <person name="Cooney J.C."/>
            <person name="Kagawa T.F."/>
            <person name="Liu W."/>
            <person name="Song Y."/>
            <person name="Salvetti E."/>
            <person name="Wrobel A."/>
            <person name="Rasinkangas P."/>
            <person name="Parkhill J."/>
            <person name="Rea M.C."/>
            <person name="O'Sullivan O."/>
            <person name="Ritari J."/>
            <person name="Douillard F.P."/>
            <person name="Paul Ross R."/>
            <person name="Yang R."/>
            <person name="Briner A.E."/>
            <person name="Felis G.E."/>
            <person name="de Vos W.M."/>
            <person name="Barrangou R."/>
            <person name="Klaenhammer T.R."/>
            <person name="Caufield P.W."/>
            <person name="Cui Y."/>
            <person name="Zhang H."/>
            <person name="O'Toole P.W."/>
        </authorList>
    </citation>
    <scope>NUCLEOTIDE SEQUENCE [LARGE SCALE GENOMIC DNA]</scope>
    <source>
        <strain evidence="2 4">DSM 23908</strain>
    </source>
</reference>
<dbReference type="InterPro" id="IPR023214">
    <property type="entry name" value="HAD_sf"/>
</dbReference>
<dbReference type="SFLD" id="SFLDG01140">
    <property type="entry name" value="C2.B:_Phosphomannomutase_and_P"/>
    <property type="match status" value="1"/>
</dbReference>
<reference evidence="1 3" key="1">
    <citation type="submission" date="2012-06" db="EMBL/GenBank/DDBJ databases">
        <title>Draft genome sequence of Lactobacillus gigeriorum CRBIP 24.85T, isolated from chicken crop.</title>
        <authorList>
            <person name="Cousin S."/>
            <person name="Ma L."/>
            <person name="Creno S."/>
            <person name="Clermont D."/>
            <person name="Loux V."/>
            <person name="Bizet C."/>
            <person name="Bouchier C."/>
        </authorList>
    </citation>
    <scope>NUCLEOTIDE SEQUENCE [LARGE SCALE GENOMIC DNA]</scope>
    <source>
        <strain evidence="3">CRBIP 24.85T</strain>
        <strain evidence="1">Type strain: CRBIP 24.85</strain>
    </source>
</reference>
<dbReference type="SUPFAM" id="SSF56784">
    <property type="entry name" value="HAD-like"/>
    <property type="match status" value="1"/>
</dbReference>
<evidence type="ECO:0000313" key="2">
    <source>
        <dbReference type="EMBL" id="KRN11038.1"/>
    </source>
</evidence>
<comment type="caution">
    <text evidence="1">The sequence shown here is derived from an EMBL/GenBank/DDBJ whole genome shotgun (WGS) entry which is preliminary data.</text>
</comment>
<dbReference type="NCBIfam" id="TIGR00099">
    <property type="entry name" value="Cof-subfamily"/>
    <property type="match status" value="1"/>
</dbReference>
<dbReference type="EMBL" id="AYZO01000025">
    <property type="protein sequence ID" value="KRN11038.1"/>
    <property type="molecule type" value="Genomic_DNA"/>
</dbReference>
<dbReference type="SFLD" id="SFLDG01144">
    <property type="entry name" value="C2.B.4:_PGP_Like"/>
    <property type="match status" value="1"/>
</dbReference>
<dbReference type="PROSITE" id="PS01228">
    <property type="entry name" value="COF_1"/>
    <property type="match status" value="1"/>
</dbReference>